<dbReference type="GO" id="GO:0006310">
    <property type="term" value="P:DNA recombination"/>
    <property type="evidence" value="ECO:0007669"/>
    <property type="project" value="UniProtKB-KW"/>
</dbReference>
<evidence type="ECO:0000256" key="1">
    <source>
        <dbReference type="ARBA" id="ARBA00023172"/>
    </source>
</evidence>
<dbReference type="PROSITE" id="PS51898">
    <property type="entry name" value="TYR_RECOMBINASE"/>
    <property type="match status" value="1"/>
</dbReference>
<name>A0A5J4TX41_9EUKA</name>
<protein>
    <recommendedName>
        <fullName evidence="2">Tyr recombinase domain-containing protein</fullName>
    </recommendedName>
</protein>
<feature type="non-terminal residue" evidence="3">
    <location>
        <position position="484"/>
    </location>
</feature>
<dbReference type="GO" id="GO:0015074">
    <property type="term" value="P:DNA integration"/>
    <property type="evidence" value="ECO:0007669"/>
    <property type="project" value="InterPro"/>
</dbReference>
<reference evidence="3 4" key="1">
    <citation type="submission" date="2019-03" db="EMBL/GenBank/DDBJ databases">
        <title>Single cell metagenomics reveals metabolic interactions within the superorganism composed of flagellate Streblomastix strix and complex community of Bacteroidetes bacteria on its surface.</title>
        <authorList>
            <person name="Treitli S.C."/>
            <person name="Kolisko M."/>
            <person name="Husnik F."/>
            <person name="Keeling P."/>
            <person name="Hampl V."/>
        </authorList>
    </citation>
    <scope>NUCLEOTIDE SEQUENCE [LARGE SCALE GENOMIC DNA]</scope>
    <source>
        <strain evidence="3">ST1C</strain>
    </source>
</reference>
<sequence length="484" mass="55925">MFNLNKGRAALPLVGLVNSILLLAEQQKWKVEAQHIPGVMNKEPDSLSRLDRSGDYAINKDILHTALMKLKVEITMDAFATRINRQHRKFCSVTKDIWAMARDGLSISWENQTPLLHPPIPLLLRTIRKVKEDQVRTAVIIAPKWPGQYWYTELLEITVQMIRLGQSEQVLIPGERLFRFLLEDYGLKQAVVQRIVEAWHGQWRRHVSALTILAKYLEQNNQQWKELRALEQPSAFMANFLSYQMEQGASDNSLKSCRGALAVLLSFIGYKEEEVHSKLVAQLMKPVLMRTRHRDREIEQWDLNILLEQIVKEEVELLRSNLSIEETMTVSLTLCMIFTVARLAELFRATLINETEKEITLETVILKKPPRIIELKLKKALDQRVCPVRWWKAWYNNRDKDLNPTTGYLWNTSKLNRTNSPDSLSKRIRSLMQKAGIARGFTVTSVRSATITKLINMGANATAVDRFTHHSDVASTVRQYYDKN</sequence>
<dbReference type="EMBL" id="SNRW01024830">
    <property type="protein sequence ID" value="KAA6361965.1"/>
    <property type="molecule type" value="Genomic_DNA"/>
</dbReference>
<dbReference type="AlphaFoldDB" id="A0A5J4TX41"/>
<keyword evidence="1" id="KW-0233">DNA recombination</keyword>
<dbReference type="InterPro" id="IPR013762">
    <property type="entry name" value="Integrase-like_cat_sf"/>
</dbReference>
<dbReference type="InterPro" id="IPR052055">
    <property type="entry name" value="Hepadnavirus_pol/RT"/>
</dbReference>
<dbReference type="Pfam" id="PF00589">
    <property type="entry name" value="Phage_integrase"/>
    <property type="match status" value="1"/>
</dbReference>
<dbReference type="PANTHER" id="PTHR33050">
    <property type="entry name" value="REVERSE TRANSCRIPTASE DOMAIN-CONTAINING PROTEIN"/>
    <property type="match status" value="1"/>
</dbReference>
<dbReference type="SUPFAM" id="SSF56349">
    <property type="entry name" value="DNA breaking-rejoining enzymes"/>
    <property type="match status" value="1"/>
</dbReference>
<organism evidence="3 4">
    <name type="scientific">Streblomastix strix</name>
    <dbReference type="NCBI Taxonomy" id="222440"/>
    <lineage>
        <taxon>Eukaryota</taxon>
        <taxon>Metamonada</taxon>
        <taxon>Preaxostyla</taxon>
        <taxon>Oxymonadida</taxon>
        <taxon>Streblomastigidae</taxon>
        <taxon>Streblomastix</taxon>
    </lineage>
</organism>
<dbReference type="InterPro" id="IPR011010">
    <property type="entry name" value="DNA_brk_join_enz"/>
</dbReference>
<accession>A0A5J4TX41</accession>
<comment type="caution">
    <text evidence="3">The sequence shown here is derived from an EMBL/GenBank/DDBJ whole genome shotgun (WGS) entry which is preliminary data.</text>
</comment>
<evidence type="ECO:0000313" key="4">
    <source>
        <dbReference type="Proteomes" id="UP000324800"/>
    </source>
</evidence>
<gene>
    <name evidence="3" type="ORF">EZS28_042508</name>
</gene>
<evidence type="ECO:0000259" key="2">
    <source>
        <dbReference type="PROSITE" id="PS51898"/>
    </source>
</evidence>
<dbReference type="InterPro" id="IPR002104">
    <property type="entry name" value="Integrase_catalytic"/>
</dbReference>
<feature type="domain" description="Tyr recombinase" evidence="2">
    <location>
        <begin position="305"/>
        <end position="484"/>
    </location>
</feature>
<dbReference type="PANTHER" id="PTHR33050:SF7">
    <property type="entry name" value="RIBONUCLEASE H"/>
    <property type="match status" value="1"/>
</dbReference>
<dbReference type="Proteomes" id="UP000324800">
    <property type="component" value="Unassembled WGS sequence"/>
</dbReference>
<dbReference type="Gene3D" id="1.10.443.10">
    <property type="entry name" value="Intergrase catalytic core"/>
    <property type="match status" value="1"/>
</dbReference>
<evidence type="ECO:0000313" key="3">
    <source>
        <dbReference type="EMBL" id="KAA6361965.1"/>
    </source>
</evidence>
<proteinExistence type="predicted"/>
<dbReference type="GO" id="GO:0003677">
    <property type="term" value="F:DNA binding"/>
    <property type="evidence" value="ECO:0007669"/>
    <property type="project" value="InterPro"/>
</dbReference>